<dbReference type="PANTHER" id="PTHR37871:SF1">
    <property type="entry name" value="PROLINE-RICH PROTEIN 22"/>
    <property type="match status" value="1"/>
</dbReference>
<protein>
    <submittedName>
        <fullName evidence="3">Proline-rich protein 22</fullName>
    </submittedName>
</protein>
<evidence type="ECO:0000313" key="3">
    <source>
        <dbReference type="RefSeq" id="XP_008047288.1"/>
    </source>
</evidence>
<sequence length="242" mass="24975">MQHHAPFYVPGAPQEGFSPQGLEDAESQATPTGPEPLPAVGSLNLYRSLNPEKEVLAAPPAGFQMAPCGCFFDPRIYRIEWATPDFGPSTLYRLAAGSMRAGTPSPAGSFLLEPQRHLKALGPPLYPHYQPVSPYLVPCFPPEGSGPDTPGFVGDGVPPAFVELAPPPAPKDSKPPPMPALDEDPPPGPGPLAADVVAPAPPGKRKAGAATPKKGRPGGKARQPAGGTAPPGPRQDLGAAPH</sequence>
<dbReference type="PANTHER" id="PTHR37871">
    <property type="entry name" value="PROLINE-RICH PROTEIN 22"/>
    <property type="match status" value="1"/>
</dbReference>
<feature type="compositionally biased region" description="Basic residues" evidence="1">
    <location>
        <begin position="203"/>
        <end position="219"/>
    </location>
</feature>
<dbReference type="InterPro" id="IPR031535">
    <property type="entry name" value="PRR22"/>
</dbReference>
<accession>A0A1U7ST05</accession>
<organism evidence="2 3">
    <name type="scientific">Carlito syrichta</name>
    <name type="common">Philippine tarsier</name>
    <name type="synonym">Tarsius syrichta</name>
    <dbReference type="NCBI Taxonomy" id="1868482"/>
    <lineage>
        <taxon>Eukaryota</taxon>
        <taxon>Metazoa</taxon>
        <taxon>Chordata</taxon>
        <taxon>Craniata</taxon>
        <taxon>Vertebrata</taxon>
        <taxon>Euteleostomi</taxon>
        <taxon>Mammalia</taxon>
        <taxon>Eutheria</taxon>
        <taxon>Euarchontoglires</taxon>
        <taxon>Primates</taxon>
        <taxon>Haplorrhini</taxon>
        <taxon>Tarsiiformes</taxon>
        <taxon>Tarsiidae</taxon>
        <taxon>Carlito</taxon>
    </lineage>
</organism>
<name>A0A1U7ST05_CARSF</name>
<reference evidence="3" key="1">
    <citation type="submission" date="2025-08" db="UniProtKB">
        <authorList>
            <consortium name="RefSeq"/>
        </authorList>
    </citation>
    <scope>IDENTIFICATION</scope>
</reference>
<dbReference type="Proteomes" id="UP000189704">
    <property type="component" value="Unplaced"/>
</dbReference>
<dbReference type="RefSeq" id="XP_008047288.1">
    <property type="nucleotide sequence ID" value="XM_008049097.1"/>
</dbReference>
<feature type="region of interest" description="Disordered" evidence="1">
    <location>
        <begin position="1"/>
        <end position="39"/>
    </location>
</feature>
<dbReference type="OrthoDB" id="9941921at2759"/>
<gene>
    <name evidence="3" type="primary">PRR22</name>
</gene>
<dbReference type="Pfam" id="PF15776">
    <property type="entry name" value="PRR22"/>
    <property type="match status" value="2"/>
</dbReference>
<evidence type="ECO:0000313" key="2">
    <source>
        <dbReference type="Proteomes" id="UP000189704"/>
    </source>
</evidence>
<feature type="compositionally biased region" description="Pro residues" evidence="1">
    <location>
        <begin position="165"/>
        <end position="179"/>
    </location>
</feature>
<evidence type="ECO:0000256" key="1">
    <source>
        <dbReference type="SAM" id="MobiDB-lite"/>
    </source>
</evidence>
<dbReference type="KEGG" id="csyr:103250502"/>
<dbReference type="CTD" id="163154"/>
<dbReference type="AlphaFoldDB" id="A0A1U7ST05"/>
<feature type="region of interest" description="Disordered" evidence="1">
    <location>
        <begin position="146"/>
        <end position="242"/>
    </location>
</feature>
<dbReference type="GeneID" id="103250502"/>
<keyword evidence="2" id="KW-1185">Reference proteome</keyword>
<proteinExistence type="predicted"/>